<dbReference type="Proteomes" id="UP001241377">
    <property type="component" value="Unassembled WGS sequence"/>
</dbReference>
<organism evidence="1 2">
    <name type="scientific">Naganishia cerealis</name>
    <dbReference type="NCBI Taxonomy" id="610337"/>
    <lineage>
        <taxon>Eukaryota</taxon>
        <taxon>Fungi</taxon>
        <taxon>Dikarya</taxon>
        <taxon>Basidiomycota</taxon>
        <taxon>Agaricomycotina</taxon>
        <taxon>Tremellomycetes</taxon>
        <taxon>Filobasidiales</taxon>
        <taxon>Filobasidiaceae</taxon>
        <taxon>Naganishia</taxon>
    </lineage>
</organism>
<sequence>MAAATTATAKTVSQPLQLDSPDNAALSNGHKRRRVVKPSGKVTLTSLTENNLGTVKKIISVTLNQQYSDKIYKEALDASLEDVNKLIYYNDIPVGTIVCRIQPKAKGSTDETLEILALAVLAPYRSLGLGTALLNSAVEAAKTIEVPAAVATKTSPATAGRKKATKVQAFTPEANEEAKRFYIEKGGFAEVELYVKLRFSGSQRFVV</sequence>
<evidence type="ECO:0000313" key="2">
    <source>
        <dbReference type="Proteomes" id="UP001241377"/>
    </source>
</evidence>
<name>A0ACC2WJI5_9TREE</name>
<dbReference type="EMBL" id="JASBWR010000008">
    <property type="protein sequence ID" value="KAJ9111345.1"/>
    <property type="molecule type" value="Genomic_DNA"/>
</dbReference>
<protein>
    <submittedName>
        <fullName evidence="1">Uncharacterized protein</fullName>
    </submittedName>
</protein>
<proteinExistence type="predicted"/>
<keyword evidence="2" id="KW-1185">Reference proteome</keyword>
<reference evidence="1" key="1">
    <citation type="submission" date="2023-04" db="EMBL/GenBank/DDBJ databases">
        <title>Draft Genome sequencing of Naganishia species isolated from polar environments using Oxford Nanopore Technology.</title>
        <authorList>
            <person name="Leo P."/>
            <person name="Venkateswaran K."/>
        </authorList>
    </citation>
    <scope>NUCLEOTIDE SEQUENCE</scope>
    <source>
        <strain evidence="1">MNA-CCFEE 5261</strain>
    </source>
</reference>
<comment type="caution">
    <text evidence="1">The sequence shown here is derived from an EMBL/GenBank/DDBJ whole genome shotgun (WGS) entry which is preliminary data.</text>
</comment>
<gene>
    <name evidence="1" type="ORF">QFC19_001113</name>
</gene>
<accession>A0ACC2WJI5</accession>
<evidence type="ECO:0000313" key="1">
    <source>
        <dbReference type="EMBL" id="KAJ9111345.1"/>
    </source>
</evidence>